<sequence length="241" mass="27761">MFLIHVPGDGCTTATILTVKLRSDEPHSHTVDITFTLKNDYPLCVPDISLSCPSLSRTDSGLLKADVERYADTLIGQPMLLMLTLYVKERLENFKVDSTEAQVKDHDRCRRRIVLLHLDHMRAKVRYIKTIGQWAEELALTGRLICHERLILILLEGTEDDLKEYLVRHRTVSIDVDSKGRDCKERMMSVLMDEIVDTTAQRFTYFEVAQLLKATEVEEVFVKSGLKSEYETYVVPLMKRQ</sequence>
<dbReference type="EMBL" id="JAODUO010000745">
    <property type="protein sequence ID" value="KAK2175179.1"/>
    <property type="molecule type" value="Genomic_DNA"/>
</dbReference>
<gene>
    <name evidence="7" type="ORF">NP493_745g01034</name>
</gene>
<evidence type="ECO:0000256" key="2">
    <source>
        <dbReference type="ARBA" id="ARBA00004496"/>
    </source>
</evidence>
<evidence type="ECO:0000256" key="1">
    <source>
        <dbReference type="ARBA" id="ARBA00004123"/>
    </source>
</evidence>
<keyword evidence="5" id="KW-0539">Nucleus</keyword>
<keyword evidence="4" id="KW-0963">Cytoplasm</keyword>
<dbReference type="GO" id="GO:0033235">
    <property type="term" value="P:positive regulation of protein sumoylation"/>
    <property type="evidence" value="ECO:0007669"/>
    <property type="project" value="InterPro"/>
</dbReference>
<dbReference type="InterPro" id="IPR016135">
    <property type="entry name" value="UBQ-conjugating_enzyme/RWD"/>
</dbReference>
<dbReference type="PANTHER" id="PTHR15628:SF1">
    <property type="entry name" value="RWD DOMAIN-CONTAINING PROTEIN 3"/>
    <property type="match status" value="1"/>
</dbReference>
<dbReference type="AlphaFoldDB" id="A0AAD9NQ07"/>
<evidence type="ECO:0000259" key="6">
    <source>
        <dbReference type="PROSITE" id="PS50908"/>
    </source>
</evidence>
<proteinExistence type="predicted"/>
<dbReference type="Pfam" id="PF05773">
    <property type="entry name" value="RWD"/>
    <property type="match status" value="1"/>
</dbReference>
<evidence type="ECO:0000256" key="3">
    <source>
        <dbReference type="ARBA" id="ARBA00015444"/>
    </source>
</evidence>
<protein>
    <recommendedName>
        <fullName evidence="3">RWD domain-containing protein 3</fullName>
    </recommendedName>
</protein>
<dbReference type="Gene3D" id="3.10.110.10">
    <property type="entry name" value="Ubiquitin Conjugating Enzyme"/>
    <property type="match status" value="1"/>
</dbReference>
<reference evidence="7" key="1">
    <citation type="journal article" date="2023" name="Mol. Biol. Evol.">
        <title>Third-Generation Sequencing Reveals the Adaptive Role of the Epigenome in Three Deep-Sea Polychaetes.</title>
        <authorList>
            <person name="Perez M."/>
            <person name="Aroh O."/>
            <person name="Sun Y."/>
            <person name="Lan Y."/>
            <person name="Juniper S.K."/>
            <person name="Young C.R."/>
            <person name="Angers B."/>
            <person name="Qian P.Y."/>
        </authorList>
    </citation>
    <scope>NUCLEOTIDE SEQUENCE</scope>
    <source>
        <strain evidence="7">R07B-5</strain>
    </source>
</reference>
<comment type="subcellular location">
    <subcellularLocation>
        <location evidence="2">Cytoplasm</location>
    </subcellularLocation>
    <subcellularLocation>
        <location evidence="1">Nucleus</location>
    </subcellularLocation>
</comment>
<evidence type="ECO:0000256" key="4">
    <source>
        <dbReference type="ARBA" id="ARBA00022490"/>
    </source>
</evidence>
<dbReference type="PANTHER" id="PTHR15628">
    <property type="entry name" value="RWD DOMAIN-CONTAINING PROTEIN 3"/>
    <property type="match status" value="1"/>
</dbReference>
<dbReference type="GO" id="GO:0005634">
    <property type="term" value="C:nucleus"/>
    <property type="evidence" value="ECO:0007669"/>
    <property type="project" value="UniProtKB-SubCell"/>
</dbReference>
<keyword evidence="8" id="KW-1185">Reference proteome</keyword>
<dbReference type="InterPro" id="IPR038840">
    <property type="entry name" value="RWDD3"/>
</dbReference>
<dbReference type="CDD" id="cd24164">
    <property type="entry name" value="RWDD3_C"/>
    <property type="match status" value="1"/>
</dbReference>
<feature type="domain" description="RWD" evidence="6">
    <location>
        <begin position="1"/>
        <end position="94"/>
    </location>
</feature>
<dbReference type="GO" id="GO:1902073">
    <property type="term" value="P:positive regulation of hypoxia-inducible factor-1alpha signaling pathway"/>
    <property type="evidence" value="ECO:0007669"/>
    <property type="project" value="InterPro"/>
</dbReference>
<evidence type="ECO:0000313" key="7">
    <source>
        <dbReference type="EMBL" id="KAK2175179.1"/>
    </source>
</evidence>
<dbReference type="InterPro" id="IPR006575">
    <property type="entry name" value="RWD_dom"/>
</dbReference>
<organism evidence="7 8">
    <name type="scientific">Ridgeia piscesae</name>
    <name type="common">Tubeworm</name>
    <dbReference type="NCBI Taxonomy" id="27915"/>
    <lineage>
        <taxon>Eukaryota</taxon>
        <taxon>Metazoa</taxon>
        <taxon>Spiralia</taxon>
        <taxon>Lophotrochozoa</taxon>
        <taxon>Annelida</taxon>
        <taxon>Polychaeta</taxon>
        <taxon>Sedentaria</taxon>
        <taxon>Canalipalpata</taxon>
        <taxon>Sabellida</taxon>
        <taxon>Siboglinidae</taxon>
        <taxon>Ridgeia</taxon>
    </lineage>
</organism>
<comment type="caution">
    <text evidence="7">The sequence shown here is derived from an EMBL/GenBank/DDBJ whole genome shotgun (WGS) entry which is preliminary data.</text>
</comment>
<evidence type="ECO:0000256" key="5">
    <source>
        <dbReference type="ARBA" id="ARBA00023242"/>
    </source>
</evidence>
<dbReference type="GO" id="GO:0005737">
    <property type="term" value="C:cytoplasm"/>
    <property type="evidence" value="ECO:0007669"/>
    <property type="project" value="UniProtKB-SubCell"/>
</dbReference>
<evidence type="ECO:0000313" key="8">
    <source>
        <dbReference type="Proteomes" id="UP001209878"/>
    </source>
</evidence>
<dbReference type="SUPFAM" id="SSF54495">
    <property type="entry name" value="UBC-like"/>
    <property type="match status" value="1"/>
</dbReference>
<dbReference type="Proteomes" id="UP001209878">
    <property type="component" value="Unassembled WGS sequence"/>
</dbReference>
<accession>A0AAD9NQ07</accession>
<dbReference type="PROSITE" id="PS50908">
    <property type="entry name" value="RWD"/>
    <property type="match status" value="1"/>
</dbReference>
<name>A0AAD9NQ07_RIDPI</name>